<evidence type="ECO:0000313" key="3">
    <source>
        <dbReference type="EMBL" id="MDV2478092.1"/>
    </source>
</evidence>
<evidence type="ECO:0000256" key="1">
    <source>
        <dbReference type="ARBA" id="ARBA00008775"/>
    </source>
</evidence>
<name>A0ABU3WVR3_9NOCA</name>
<dbReference type="Pfam" id="PF02342">
    <property type="entry name" value="TerD"/>
    <property type="match status" value="1"/>
</dbReference>
<dbReference type="Gene3D" id="2.60.60.30">
    <property type="entry name" value="sav2460 like domains"/>
    <property type="match status" value="1"/>
</dbReference>
<dbReference type="EMBL" id="WBMO01000005">
    <property type="protein sequence ID" value="MDV2478092.1"/>
    <property type="molecule type" value="Genomic_DNA"/>
</dbReference>
<protein>
    <submittedName>
        <fullName evidence="3">TerD family protein</fullName>
    </submittedName>
</protein>
<organism evidence="3 4">
    <name type="scientific">Rhodococcus zopfii</name>
    <dbReference type="NCBI Taxonomy" id="43772"/>
    <lineage>
        <taxon>Bacteria</taxon>
        <taxon>Bacillati</taxon>
        <taxon>Actinomycetota</taxon>
        <taxon>Actinomycetes</taxon>
        <taxon>Mycobacteriales</taxon>
        <taxon>Nocardiaceae</taxon>
        <taxon>Rhodococcus</taxon>
    </lineage>
</organism>
<evidence type="ECO:0000259" key="2">
    <source>
        <dbReference type="Pfam" id="PF02342"/>
    </source>
</evidence>
<dbReference type="CDD" id="cd06974">
    <property type="entry name" value="TerD_like"/>
    <property type="match status" value="1"/>
</dbReference>
<dbReference type="PANTHER" id="PTHR32097:SF4">
    <property type="entry name" value="GENERAL STRESS PROTEIN 16U"/>
    <property type="match status" value="1"/>
</dbReference>
<proteinExistence type="inferred from homology"/>
<comment type="caution">
    <text evidence="3">The sequence shown here is derived from an EMBL/GenBank/DDBJ whole genome shotgun (WGS) entry which is preliminary data.</text>
</comment>
<feature type="domain" description="TerD" evidence="2">
    <location>
        <begin position="100"/>
        <end position="147"/>
    </location>
</feature>
<evidence type="ECO:0000313" key="4">
    <source>
        <dbReference type="Proteomes" id="UP001275440"/>
    </source>
</evidence>
<dbReference type="PANTHER" id="PTHR32097">
    <property type="entry name" value="CAMP-BINDING PROTEIN 1-RELATED"/>
    <property type="match status" value="1"/>
</dbReference>
<gene>
    <name evidence="3" type="ORF">F8M49_26705</name>
</gene>
<accession>A0ABU3WVR3</accession>
<comment type="similarity">
    <text evidence="1">Belongs to the CAPAB/TerDEXZ family.</text>
</comment>
<reference evidence="3 4" key="1">
    <citation type="submission" date="2019-10" db="EMBL/GenBank/DDBJ databases">
        <title>Draft Genome Assembly of Rhodococcus zopfii DSM44189.</title>
        <authorList>
            <person name="Sutton J.M."/>
            <person name="Akob D.M."/>
            <person name="Bushman T.J."/>
        </authorList>
    </citation>
    <scope>NUCLEOTIDE SEQUENCE [LARGE SCALE GENOMIC DNA]</scope>
    <source>
        <strain evidence="3 4">DSM 44189</strain>
    </source>
</reference>
<sequence length="501" mass="52610">MAVEFRAGQNAPLAASSVRFTATASTPLDLCALVVDDHLKVASSQDVVFYNQPHTAGVRLDGDAIVVELDGLRAGARVLCAVGAESALPVSTSLADGSGARFAAFRVPPSGGATALLCWELYRHNGYWKLRALGQGYAGGMAEMFTAHGVDVDDEPTPIEQPAPAEVPSLGGASPSFEWLWKIFEDSSRSAAAYLSAFEYAQHRLDDELSAAVADPATRTGPAAEEARAQAHRRCQELQTAAESRHRDDSARLTEELRIVDAALPPSLASWDSPGWHTSPTPGDGIRVGELSAPERGSLRVPLCVPLPLSRPLWIDGDDAASRQVVTALVLRLLAAQPGTRLDLVDPGGAFAELGELTAPVFAGPPVLDVGGVAPKLMGLADSAELEALAASTDCAAPRPRARVLVLTGVPHGYSSDDLVQVLRLVQVAGAQQVSIVIAGSSDTMIDDPAFRVLHKNSQHLPAAPEGHFADPWTGSDWHFTPDVVPPEAAAARIVDTLGAC</sequence>
<dbReference type="InterPro" id="IPR051324">
    <property type="entry name" value="Stress/Tellurium_Resist"/>
</dbReference>
<dbReference type="Proteomes" id="UP001275440">
    <property type="component" value="Unassembled WGS sequence"/>
</dbReference>
<dbReference type="InterPro" id="IPR003325">
    <property type="entry name" value="TerD"/>
</dbReference>
<keyword evidence="4" id="KW-1185">Reference proteome</keyword>